<keyword evidence="1 2" id="KW-0732">Signal</keyword>
<gene>
    <name evidence="3" type="ORF">MFLAVUS_001387</name>
</gene>
<evidence type="ECO:0000313" key="3">
    <source>
        <dbReference type="EMBL" id="GAA5808005.1"/>
    </source>
</evidence>
<evidence type="ECO:0008006" key="5">
    <source>
        <dbReference type="Google" id="ProtNLM"/>
    </source>
</evidence>
<proteinExistence type="predicted"/>
<comment type="caution">
    <text evidence="3">The sequence shown here is derived from an EMBL/GenBank/DDBJ whole genome shotgun (WGS) entry which is preliminary data.</text>
</comment>
<keyword evidence="4" id="KW-1185">Reference proteome</keyword>
<evidence type="ECO:0000256" key="2">
    <source>
        <dbReference type="SAM" id="SignalP"/>
    </source>
</evidence>
<name>A0ABP9YMC2_9FUNG</name>
<dbReference type="InterPro" id="IPR036908">
    <property type="entry name" value="RlpA-like_sf"/>
</dbReference>
<dbReference type="CDD" id="cd22191">
    <property type="entry name" value="DPBB_RlpA_EXP_N-like"/>
    <property type="match status" value="1"/>
</dbReference>
<dbReference type="InterPro" id="IPR051477">
    <property type="entry name" value="Expansin_CellWall"/>
</dbReference>
<sequence>MRIWHLLFVTLAIFCLVESRKVGRSSKQSSGGGYSGRATWFIPSTEGGSLGACGPREEDSDLVVALNPAQYGDMSTKSQHCGKSVQISYKGVTVKALVNDACPECGHGDLDLTQPVFSQLGPLSVGILPITWKFI</sequence>
<dbReference type="EMBL" id="BAABUK010000003">
    <property type="protein sequence ID" value="GAA5808005.1"/>
    <property type="molecule type" value="Genomic_DNA"/>
</dbReference>
<organism evidence="3 4">
    <name type="scientific">Mucor flavus</name>
    <dbReference type="NCBI Taxonomy" id="439312"/>
    <lineage>
        <taxon>Eukaryota</taxon>
        <taxon>Fungi</taxon>
        <taxon>Fungi incertae sedis</taxon>
        <taxon>Mucoromycota</taxon>
        <taxon>Mucoromycotina</taxon>
        <taxon>Mucoromycetes</taxon>
        <taxon>Mucorales</taxon>
        <taxon>Mucorineae</taxon>
        <taxon>Mucoraceae</taxon>
        <taxon>Mucor</taxon>
    </lineage>
</organism>
<protein>
    <recommendedName>
        <fullName evidence="5">RlpA-like protein double-psi beta-barrel domain-containing protein</fullName>
    </recommendedName>
</protein>
<feature type="signal peptide" evidence="2">
    <location>
        <begin position="1"/>
        <end position="19"/>
    </location>
</feature>
<feature type="chain" id="PRO_5046493666" description="RlpA-like protein double-psi beta-barrel domain-containing protein" evidence="2">
    <location>
        <begin position="20"/>
        <end position="135"/>
    </location>
</feature>
<accession>A0ABP9YMC2</accession>
<dbReference type="PANTHER" id="PTHR31836">
    <property type="match status" value="1"/>
</dbReference>
<dbReference type="Proteomes" id="UP001473302">
    <property type="component" value="Unassembled WGS sequence"/>
</dbReference>
<evidence type="ECO:0000313" key="4">
    <source>
        <dbReference type="Proteomes" id="UP001473302"/>
    </source>
</evidence>
<dbReference type="PANTHER" id="PTHR31836:SF28">
    <property type="entry name" value="SRCR DOMAIN-CONTAINING PROTEIN-RELATED"/>
    <property type="match status" value="1"/>
</dbReference>
<dbReference type="SUPFAM" id="SSF50685">
    <property type="entry name" value="Barwin-like endoglucanases"/>
    <property type="match status" value="1"/>
</dbReference>
<dbReference type="Gene3D" id="2.40.40.10">
    <property type="entry name" value="RlpA-like domain"/>
    <property type="match status" value="1"/>
</dbReference>
<reference evidence="3 4" key="1">
    <citation type="submission" date="2024-04" db="EMBL/GenBank/DDBJ databases">
        <title>genome sequences of Mucor flavus KT1a and Helicostylum pulchrum KT1b strains isolated from the surface of a dry-aged beef.</title>
        <authorList>
            <person name="Toyotome T."/>
            <person name="Hosono M."/>
            <person name="Torimaru M."/>
            <person name="Fukuda K."/>
            <person name="Mikami N."/>
        </authorList>
    </citation>
    <scope>NUCLEOTIDE SEQUENCE [LARGE SCALE GENOMIC DNA]</scope>
    <source>
        <strain evidence="3 4">KT1a</strain>
    </source>
</reference>
<evidence type="ECO:0000256" key="1">
    <source>
        <dbReference type="ARBA" id="ARBA00022729"/>
    </source>
</evidence>